<dbReference type="RefSeq" id="WP_195809636.1">
    <property type="nucleotide sequence ID" value="NZ_CP064795.1"/>
</dbReference>
<reference evidence="2 3" key="1">
    <citation type="submission" date="2020-11" db="EMBL/GenBank/DDBJ databases">
        <title>Complete genome sequence for Salinimonas sp. strain G2-b.</title>
        <authorList>
            <person name="Park S.-J."/>
        </authorList>
    </citation>
    <scope>NUCLEOTIDE SEQUENCE [LARGE SCALE GENOMIC DNA]</scope>
    <source>
        <strain evidence="2 3">G2-b</strain>
    </source>
</reference>
<feature type="signal peptide" evidence="1">
    <location>
        <begin position="1"/>
        <end position="22"/>
    </location>
</feature>
<dbReference type="KEGG" id="smaa:IT774_09835"/>
<proteinExistence type="predicted"/>
<evidence type="ECO:0000313" key="2">
    <source>
        <dbReference type="EMBL" id="QPG04542.1"/>
    </source>
</evidence>
<gene>
    <name evidence="2" type="ORF">IT774_09835</name>
</gene>
<keyword evidence="3" id="KW-1185">Reference proteome</keyword>
<evidence type="ECO:0000256" key="1">
    <source>
        <dbReference type="SAM" id="SignalP"/>
    </source>
</evidence>
<organism evidence="2 3">
    <name type="scientific">Salinimonas marina</name>
    <dbReference type="NCBI Taxonomy" id="2785918"/>
    <lineage>
        <taxon>Bacteria</taxon>
        <taxon>Pseudomonadati</taxon>
        <taxon>Pseudomonadota</taxon>
        <taxon>Gammaproteobacteria</taxon>
        <taxon>Alteromonadales</taxon>
        <taxon>Alteromonadaceae</taxon>
        <taxon>Alteromonas/Salinimonas group</taxon>
        <taxon>Salinimonas</taxon>
    </lineage>
</organism>
<sequence>MKFAQKALLATTCLWFTHNAMASSDWWFDVEVLLFDRGQAVSQTKEQFEYAETLAPVSADWDLLDALLRPDISGLKQNLPVCGQSDSPLFVDTLTTQEIIDAHQRWQQGRTPALAADDAPVATSAPALPITPYASASFDSGAENSSDAAPDPWQIAGYWLEFNWPDTSPITVPQTRFCEQPQPWIAYENNQWQVSRPDNALPAPMRFPLPHKSTVRIITIALPPGF</sequence>
<accession>A0A7S9DV53</accession>
<feature type="chain" id="PRO_5032350544" evidence="1">
    <location>
        <begin position="23"/>
        <end position="226"/>
    </location>
</feature>
<evidence type="ECO:0000313" key="3">
    <source>
        <dbReference type="Proteomes" id="UP000595095"/>
    </source>
</evidence>
<dbReference type="EMBL" id="CP064795">
    <property type="protein sequence ID" value="QPG04542.1"/>
    <property type="molecule type" value="Genomic_DNA"/>
</dbReference>
<protein>
    <submittedName>
        <fullName evidence="2">Uncharacterized protein</fullName>
    </submittedName>
</protein>
<dbReference type="AlphaFoldDB" id="A0A7S9DV53"/>
<keyword evidence="1" id="KW-0732">Signal</keyword>
<name>A0A7S9DV53_9ALTE</name>
<dbReference type="Proteomes" id="UP000595095">
    <property type="component" value="Chromosome"/>
</dbReference>